<organism evidence="12 17">
    <name type="scientific">Orbilia oligospora</name>
    <name type="common">Nematode-trapping fungus</name>
    <name type="synonym">Arthrobotrys oligospora</name>
    <dbReference type="NCBI Taxonomy" id="2813651"/>
    <lineage>
        <taxon>Eukaryota</taxon>
        <taxon>Fungi</taxon>
        <taxon>Dikarya</taxon>
        <taxon>Ascomycota</taxon>
        <taxon>Pezizomycotina</taxon>
        <taxon>Orbiliomycetes</taxon>
        <taxon>Orbiliales</taxon>
        <taxon>Orbiliaceae</taxon>
        <taxon>Orbilia</taxon>
    </lineage>
</organism>
<dbReference type="EMBL" id="WIPF01000130">
    <property type="protein sequence ID" value="KAF3205767.1"/>
    <property type="molecule type" value="Genomic_DNA"/>
</dbReference>
<evidence type="ECO:0000256" key="9">
    <source>
        <dbReference type="SAM" id="MobiDB-lite"/>
    </source>
</evidence>
<evidence type="ECO:0000256" key="7">
    <source>
        <dbReference type="ARBA" id="ARBA00032014"/>
    </source>
</evidence>
<evidence type="ECO:0000313" key="14">
    <source>
        <dbReference type="Proteomes" id="UP000472727"/>
    </source>
</evidence>
<comment type="similarity">
    <text evidence="2 8">Belongs to the Mediator complex subunit 17 family.</text>
</comment>
<sequence>MDDRLLLSLTSWPDPDPQTISLSSLIPRIQSERGPFKNVTEDSLNEEIVAAEKLSDQDAIRDDDPTPLPITADDQPNPRETLALKKQELIKLIEHAQFDAMSALDFVSLLLSSVRPTHAEASMSRHLKDTISSGTLGSDSVRKKDSTQSEKTDSETISKGWRSESLVRSASSLLNAASRLAQESEREQMYWEDVLDVKREGWAICRVPREPQSLGVRFGFSEAGADEKYRGLGVLRKGTDGAITMQDLLSHGSLNKGSVRVRVSRGGRVTGTSKPFEDDTQTSGITGMIQNSRNYAYEHELFLEIAREARTLANLGFRNVDEAVTFELGMDSTVIIDMTSNADISVLETTSDKDNELAQGLSTALHLLLSHAHRQSLTKRRLPPSLLTQRPTPNPPLNLLRPIVSHLRHRSNTDEFEASASRLISYAKSAGLSARLTLEKCHNCLSKDIEHAEDAIDSLIGLLESKATIYLPGSWKLVVLTQTLLGPSIFGTRFAVHTAHDGSCATLMGTNSFSSQAEVQRYLQWCLERSVINYITGRITEWEQIAMSNEMTKAGEQTQYKRLRVEVENEHLAVRWTVGGGEDENHRWTGEEGSPSLETLIRSI</sequence>
<evidence type="ECO:0000256" key="5">
    <source>
        <dbReference type="ARBA" id="ARBA00023163"/>
    </source>
</evidence>
<reference evidence="14 15" key="1">
    <citation type="submission" date="2019-06" db="EMBL/GenBank/DDBJ databases">
        <authorList>
            <person name="Palmer J.M."/>
        </authorList>
    </citation>
    <scope>NUCLEOTIDE SEQUENCE</scope>
    <source>
        <strain evidence="11 14">TWF106</strain>
        <strain evidence="13 16">TWF191</strain>
        <strain evidence="12">TWF679</strain>
        <strain evidence="10 15">TWF788</strain>
    </source>
</reference>
<comment type="function">
    <text evidence="8">Component of the Mediator complex, a coactivator involved in the regulated transcription of nearly all RNA polymerase II-dependent genes. Mediator functions as a bridge to convey information from gene-specific regulatory proteins to the basal RNA polymerase II transcription machinery. Mediator is recruited to promoters by direct interactions with regulatory proteins and serves as a scaffold for the assembly of a functional preinitiation complex with RNA polymerase II and the general transcription factors.</text>
</comment>
<dbReference type="OrthoDB" id="5319830at2759"/>
<dbReference type="PANTHER" id="PTHR13114">
    <property type="entry name" value="MEDIATOR OF RNA POLYMERASE II TRANSCRIPTION SUBUNIT 17"/>
    <property type="match status" value="1"/>
</dbReference>
<dbReference type="EMBL" id="WIWS01000286">
    <property type="protein sequence ID" value="KAF3194634.1"/>
    <property type="molecule type" value="Genomic_DNA"/>
</dbReference>
<evidence type="ECO:0000313" key="10">
    <source>
        <dbReference type="EMBL" id="KAF3166916.1"/>
    </source>
</evidence>
<evidence type="ECO:0000256" key="4">
    <source>
        <dbReference type="ARBA" id="ARBA00023015"/>
    </source>
</evidence>
<evidence type="ECO:0000256" key="8">
    <source>
        <dbReference type="RuleBase" id="RU364140"/>
    </source>
</evidence>
<comment type="subcellular location">
    <subcellularLocation>
        <location evidence="1 8">Nucleus</location>
    </subcellularLocation>
</comment>
<dbReference type="Pfam" id="PF10156">
    <property type="entry name" value="Med17"/>
    <property type="match status" value="1"/>
</dbReference>
<dbReference type="EMBL" id="WIWT01000113">
    <property type="protein sequence ID" value="KAF3199906.1"/>
    <property type="molecule type" value="Genomic_DNA"/>
</dbReference>
<evidence type="ECO:0000256" key="3">
    <source>
        <dbReference type="ARBA" id="ARBA00019610"/>
    </source>
</evidence>
<evidence type="ECO:0000256" key="6">
    <source>
        <dbReference type="ARBA" id="ARBA00023242"/>
    </source>
</evidence>
<dbReference type="InterPro" id="IPR019313">
    <property type="entry name" value="Mediator_Med17"/>
</dbReference>
<dbReference type="GO" id="GO:0003712">
    <property type="term" value="F:transcription coregulator activity"/>
    <property type="evidence" value="ECO:0007669"/>
    <property type="project" value="InterPro"/>
</dbReference>
<accession>A0A6G1M012</accession>
<dbReference type="GO" id="GO:0016592">
    <property type="term" value="C:mediator complex"/>
    <property type="evidence" value="ECO:0007669"/>
    <property type="project" value="InterPro"/>
</dbReference>
<comment type="caution">
    <text evidence="12">The sequence shown here is derived from an EMBL/GenBank/DDBJ whole genome shotgun (WGS) entry which is preliminary data.</text>
</comment>
<dbReference type="PANTHER" id="PTHR13114:SF7">
    <property type="entry name" value="MEDIATOR OF RNA POLYMERASE II TRANSCRIPTION SUBUNIT 17"/>
    <property type="match status" value="1"/>
</dbReference>
<feature type="compositionally biased region" description="Basic and acidic residues" evidence="9">
    <location>
        <begin position="55"/>
        <end position="64"/>
    </location>
</feature>
<evidence type="ECO:0000313" key="17">
    <source>
        <dbReference type="Proteomes" id="UP000614610"/>
    </source>
</evidence>
<evidence type="ECO:0000313" key="12">
    <source>
        <dbReference type="EMBL" id="KAF3199906.1"/>
    </source>
</evidence>
<dbReference type="EMBL" id="JAABOE010000095">
    <property type="protein sequence ID" value="KAF3166916.1"/>
    <property type="molecule type" value="Genomic_DNA"/>
</dbReference>
<evidence type="ECO:0000256" key="2">
    <source>
        <dbReference type="ARBA" id="ARBA00005635"/>
    </source>
</evidence>
<dbReference type="Gene3D" id="6.10.250.2620">
    <property type="match status" value="1"/>
</dbReference>
<dbReference type="AlphaFoldDB" id="A0A6G1M012"/>
<gene>
    <name evidence="12" type="primary">SRB4</name>
    <name evidence="8" type="synonym">MED17</name>
    <name evidence="11" type="ORF">TWF106_006049</name>
    <name evidence="13" type="ORF">TWF191_001785</name>
    <name evidence="12" type="ORF">TWF679_001147</name>
    <name evidence="10" type="ORF">TWF788_011508</name>
</gene>
<evidence type="ECO:0000313" key="13">
    <source>
        <dbReference type="EMBL" id="KAF3205767.1"/>
    </source>
</evidence>
<comment type="subunit">
    <text evidence="8">Component of the Mediator complex.</text>
</comment>
<keyword evidence="5 8" id="KW-0804">Transcription</keyword>
<dbReference type="Proteomes" id="UP000479691">
    <property type="component" value="Unassembled WGS sequence"/>
</dbReference>
<evidence type="ECO:0000313" key="15">
    <source>
        <dbReference type="Proteomes" id="UP000479691"/>
    </source>
</evidence>
<feature type="region of interest" description="Disordered" evidence="9">
    <location>
        <begin position="55"/>
        <end position="78"/>
    </location>
</feature>
<dbReference type="GO" id="GO:0070847">
    <property type="term" value="C:core mediator complex"/>
    <property type="evidence" value="ECO:0007669"/>
    <property type="project" value="TreeGrafter"/>
</dbReference>
<dbReference type="GO" id="GO:0006357">
    <property type="term" value="P:regulation of transcription by RNA polymerase II"/>
    <property type="evidence" value="ECO:0007669"/>
    <property type="project" value="InterPro"/>
</dbReference>
<proteinExistence type="inferred from homology"/>
<keyword evidence="4 8" id="KW-0805">Transcription regulation</keyword>
<evidence type="ECO:0000256" key="1">
    <source>
        <dbReference type="ARBA" id="ARBA00004123"/>
    </source>
</evidence>
<evidence type="ECO:0000313" key="11">
    <source>
        <dbReference type="EMBL" id="KAF3194634.1"/>
    </source>
</evidence>
<name>A0A6G1M012_ORBOL</name>
<dbReference type="Proteomes" id="UP000472727">
    <property type="component" value="Unassembled WGS sequence"/>
</dbReference>
<feature type="compositionally biased region" description="Basic and acidic residues" evidence="9">
    <location>
        <begin position="140"/>
        <end position="156"/>
    </location>
</feature>
<keyword evidence="8" id="KW-0010">Activator</keyword>
<dbReference type="Proteomes" id="UP000614610">
    <property type="component" value="Unassembled WGS sequence"/>
</dbReference>
<keyword evidence="6 8" id="KW-0539">Nucleus</keyword>
<protein>
    <recommendedName>
        <fullName evidence="3 8">Mediator of RNA polymerase II transcription subunit 17</fullName>
    </recommendedName>
    <alternativeName>
        <fullName evidence="7 8">Mediator complex subunit 17</fullName>
    </alternativeName>
</protein>
<dbReference type="Proteomes" id="UP000483672">
    <property type="component" value="Unassembled WGS sequence"/>
</dbReference>
<feature type="region of interest" description="Disordered" evidence="9">
    <location>
        <begin position="121"/>
        <end position="161"/>
    </location>
</feature>
<evidence type="ECO:0000313" key="16">
    <source>
        <dbReference type="Proteomes" id="UP000483672"/>
    </source>
</evidence>